<dbReference type="GO" id="GO:0005634">
    <property type="term" value="C:nucleus"/>
    <property type="evidence" value="ECO:0007669"/>
    <property type="project" value="TreeGrafter"/>
</dbReference>
<evidence type="ECO:0000313" key="9">
    <source>
        <dbReference type="EMBL" id="KAI5611576.1"/>
    </source>
</evidence>
<evidence type="ECO:0000256" key="5">
    <source>
        <dbReference type="PROSITE-ProRule" id="PRU00042"/>
    </source>
</evidence>
<dbReference type="InterPro" id="IPR058950">
    <property type="entry name" value="Zf-C2H2_ZNF451_5th"/>
</dbReference>
<evidence type="ECO:0000259" key="8">
    <source>
        <dbReference type="PROSITE" id="PS50157"/>
    </source>
</evidence>
<dbReference type="PANTHER" id="PTHR24409">
    <property type="entry name" value="ZINC FINGER PROTEIN 142"/>
    <property type="match status" value="1"/>
</dbReference>
<dbReference type="GO" id="GO:0000981">
    <property type="term" value="F:DNA-binding transcription factor activity, RNA polymerase II-specific"/>
    <property type="evidence" value="ECO:0007669"/>
    <property type="project" value="TreeGrafter"/>
</dbReference>
<feature type="region of interest" description="Disordered" evidence="7">
    <location>
        <begin position="1"/>
        <end position="34"/>
    </location>
</feature>
<proteinExistence type="predicted"/>
<keyword evidence="9" id="KW-0436">Ligase</keyword>
<keyword evidence="10" id="KW-1185">Reference proteome</keyword>
<evidence type="ECO:0000256" key="2">
    <source>
        <dbReference type="ARBA" id="ARBA00022737"/>
    </source>
</evidence>
<dbReference type="GO" id="GO:0016874">
    <property type="term" value="F:ligase activity"/>
    <property type="evidence" value="ECO:0007669"/>
    <property type="project" value="UniProtKB-KW"/>
</dbReference>
<dbReference type="Pfam" id="PF23101">
    <property type="entry name" value="Zf-C2H2_ZNF451_1st"/>
    <property type="match status" value="1"/>
</dbReference>
<gene>
    <name evidence="9" type="ORF">C0J50_1217</name>
</gene>
<dbReference type="PANTHER" id="PTHR24409:SF438">
    <property type="entry name" value="PLAG1 LIKE ZINC FINGER 2"/>
    <property type="match status" value="1"/>
</dbReference>
<keyword evidence="4" id="KW-0862">Zinc</keyword>
<keyword evidence="2" id="KW-0677">Repeat</keyword>
<feature type="domain" description="C2H2-type" evidence="8">
    <location>
        <begin position="602"/>
        <end position="630"/>
    </location>
</feature>
<dbReference type="PROSITE" id="PS50330">
    <property type="entry name" value="UIM"/>
    <property type="match status" value="1"/>
</dbReference>
<dbReference type="InterPro" id="IPR013087">
    <property type="entry name" value="Znf_C2H2_type"/>
</dbReference>
<evidence type="ECO:0000256" key="7">
    <source>
        <dbReference type="SAM" id="MobiDB-lite"/>
    </source>
</evidence>
<name>A0AAD5FCC8_SILAS</name>
<dbReference type="Gene3D" id="3.30.160.60">
    <property type="entry name" value="Classic Zinc Finger"/>
    <property type="match status" value="1"/>
</dbReference>
<keyword evidence="6" id="KW-0175">Coiled coil</keyword>
<comment type="caution">
    <text evidence="9">The sequence shown here is derived from an EMBL/GenBank/DDBJ whole genome shotgun (WGS) entry which is preliminary data.</text>
</comment>
<keyword evidence="1" id="KW-0479">Metal-binding</keyword>
<dbReference type="PROSITE" id="PS50157">
    <property type="entry name" value="ZINC_FINGER_C2H2_2"/>
    <property type="match status" value="1"/>
</dbReference>
<sequence>MADAPTLPYEVSISGAGGTEDPEEEEEEEDVEFVSEGPLRPVLECIDLLSDGEDDAGVCTIEDQVNRQKAQAASTLDRLARQVAVEKQERAEKCKAFKEKMISQQAHGRRELAVSRCSGDDSSDAKRCVDIWLKMPGLTPGVINTGGSWRHRSAPNPSLRSSPQTCPVINCGRVYENVPLLEGHLKRFDHSPCDPTITLKGSPASVHACVACGRHFDTKEHWRTHRESQLSSSNAGGHDGSQTCQLIVCFACPACFLLFNIKNECLQHMAAKNHFTLSGFLHEMKSSGPIPVPRYAKNRLIALCKDVAFRVRCTACSKVLTSHMEAKAHFNVHCRQGCAIAEADQSVPEVMKQMTVLSQCSSCFKIFLCQRQLEEHQGQTQHEVEMIRSMERALLVYSNHAEIRHAAKHANATVSSSHRDRRDKHDRLWSPAKRQRLSGSSPPAKCAVNYAWFCECGLQFLEEDQASKHLLASNQIFHKCGVCGKLMGESSITRLHMSRFHGGAHLSNFLFHCRLCKLDMPRIEDILTHVGVSHPGHRYYEEREKTKDEIPSSSQKPSTRVDHEPAVPKERWLCRMCEDIFDSEAAVLKHCSDMTSHSFQRFACGHCPQKFFKDSTLRRHCANEHDNQLILRYFCGLCDSMLYDSEKEFLEHYASLHSKDYYQLDPTENRSTRVPGSSDEVPTTSKNLAQLCPCMGSQKSKEETRSTFTRCMKQLSIEGKCGYVCQRCGAKTSCYAEMKTHMHLKHEALAKDKRFDVVCEACSQSHKDVPGFHSHFHAHHCALEPCVSSRREGSSKDAAPVTKILNAEEISAEKNAEEFQDVKRAIASTTVSKQKQDDFDEEIKLALALSAEEAKKPAAFDQEMEEALKRSLVDF</sequence>
<dbReference type="InterPro" id="IPR003903">
    <property type="entry name" value="UIM_dom"/>
</dbReference>
<feature type="compositionally biased region" description="Basic and acidic residues" evidence="7">
    <location>
        <begin position="417"/>
        <end position="428"/>
    </location>
</feature>
<dbReference type="GO" id="GO:0000977">
    <property type="term" value="F:RNA polymerase II transcription regulatory region sequence-specific DNA binding"/>
    <property type="evidence" value="ECO:0007669"/>
    <property type="project" value="TreeGrafter"/>
</dbReference>
<dbReference type="Proteomes" id="UP001205998">
    <property type="component" value="Unassembled WGS sequence"/>
</dbReference>
<evidence type="ECO:0000256" key="3">
    <source>
        <dbReference type="ARBA" id="ARBA00022771"/>
    </source>
</evidence>
<dbReference type="EMBL" id="MU565024">
    <property type="protein sequence ID" value="KAI5611576.1"/>
    <property type="molecule type" value="Genomic_DNA"/>
</dbReference>
<protein>
    <submittedName>
        <fullName evidence="9">E3 SUMO-protein ligase ZNF451 isoform X4</fullName>
    </submittedName>
</protein>
<feature type="region of interest" description="Disordered" evidence="7">
    <location>
        <begin position="542"/>
        <end position="562"/>
    </location>
</feature>
<dbReference type="InterPro" id="IPR058949">
    <property type="entry name" value="Zf-C2H2_ZNF451_1st"/>
</dbReference>
<evidence type="ECO:0000256" key="4">
    <source>
        <dbReference type="ARBA" id="ARBA00022833"/>
    </source>
</evidence>
<dbReference type="PROSITE" id="PS00028">
    <property type="entry name" value="ZINC_FINGER_C2H2_1"/>
    <property type="match status" value="6"/>
</dbReference>
<feature type="coiled-coil region" evidence="6">
    <location>
        <begin position="62"/>
        <end position="89"/>
    </location>
</feature>
<dbReference type="Pfam" id="PF23108">
    <property type="entry name" value="Zf-C2H2_ZNF451"/>
    <property type="match status" value="1"/>
</dbReference>
<evidence type="ECO:0000256" key="6">
    <source>
        <dbReference type="SAM" id="Coils"/>
    </source>
</evidence>
<dbReference type="Pfam" id="PF23103">
    <property type="entry name" value="Zf-C2H2_ZNF451_5th"/>
    <property type="match status" value="1"/>
</dbReference>
<accession>A0AAD5FCC8</accession>
<dbReference type="GO" id="GO:0008270">
    <property type="term" value="F:zinc ion binding"/>
    <property type="evidence" value="ECO:0007669"/>
    <property type="project" value="UniProtKB-KW"/>
</dbReference>
<reference evidence="9" key="1">
    <citation type="submission" date="2018-07" db="EMBL/GenBank/DDBJ databases">
        <title>Comparative genomics of catfishes provides insights into carnivory and benthic adaptation.</title>
        <authorList>
            <person name="Zhang Y."/>
            <person name="Wang D."/>
            <person name="Peng Z."/>
            <person name="Zheng S."/>
            <person name="Shao F."/>
            <person name="Tao W."/>
        </authorList>
    </citation>
    <scope>NUCLEOTIDE SEQUENCE</scope>
    <source>
        <strain evidence="9">Chongqing</strain>
    </source>
</reference>
<dbReference type="AlphaFoldDB" id="A0AAD5FCC8"/>
<feature type="compositionally biased region" description="Acidic residues" evidence="7">
    <location>
        <begin position="20"/>
        <end position="33"/>
    </location>
</feature>
<keyword evidence="3 5" id="KW-0863">Zinc-finger</keyword>
<dbReference type="InterPro" id="IPR058156">
    <property type="entry name" value="Znf-C2H2_ZNF451"/>
</dbReference>
<dbReference type="SMART" id="SM00355">
    <property type="entry name" value="ZnF_C2H2"/>
    <property type="match status" value="12"/>
</dbReference>
<evidence type="ECO:0000313" key="10">
    <source>
        <dbReference type="Proteomes" id="UP001205998"/>
    </source>
</evidence>
<feature type="region of interest" description="Disordered" evidence="7">
    <location>
        <begin position="408"/>
        <end position="443"/>
    </location>
</feature>
<organism evidence="9 10">
    <name type="scientific">Silurus asotus</name>
    <name type="common">Amur catfish</name>
    <name type="synonym">Parasilurus asotus</name>
    <dbReference type="NCBI Taxonomy" id="30991"/>
    <lineage>
        <taxon>Eukaryota</taxon>
        <taxon>Metazoa</taxon>
        <taxon>Chordata</taxon>
        <taxon>Craniata</taxon>
        <taxon>Vertebrata</taxon>
        <taxon>Euteleostomi</taxon>
        <taxon>Actinopterygii</taxon>
        <taxon>Neopterygii</taxon>
        <taxon>Teleostei</taxon>
        <taxon>Ostariophysi</taxon>
        <taxon>Siluriformes</taxon>
        <taxon>Siluridae</taxon>
        <taxon>Silurus</taxon>
    </lineage>
</organism>
<evidence type="ECO:0000256" key="1">
    <source>
        <dbReference type="ARBA" id="ARBA00022723"/>
    </source>
</evidence>